<dbReference type="InterPro" id="IPR012132">
    <property type="entry name" value="GMC_OxRdtase"/>
</dbReference>
<evidence type="ECO:0000259" key="3">
    <source>
        <dbReference type="PROSITE" id="PS00624"/>
    </source>
</evidence>
<dbReference type="PANTHER" id="PTHR11552:SF210">
    <property type="entry name" value="GLUCOSE-METHANOL-CHOLINE OXIDOREDUCTASE N-TERMINAL DOMAIN-CONTAINING PROTEIN-RELATED"/>
    <property type="match status" value="1"/>
</dbReference>
<dbReference type="PROSITE" id="PS00624">
    <property type="entry name" value="GMC_OXRED_2"/>
    <property type="match status" value="1"/>
</dbReference>
<organism evidence="4 5">
    <name type="scientific">Phaeomoniella chlamydospora</name>
    <name type="common">Phaeoacremonium chlamydosporum</name>
    <dbReference type="NCBI Taxonomy" id="158046"/>
    <lineage>
        <taxon>Eukaryota</taxon>
        <taxon>Fungi</taxon>
        <taxon>Dikarya</taxon>
        <taxon>Ascomycota</taxon>
        <taxon>Pezizomycotina</taxon>
        <taxon>Eurotiomycetes</taxon>
        <taxon>Chaetothyriomycetidae</taxon>
        <taxon>Phaeomoniellales</taxon>
        <taxon>Phaeomoniellaceae</taxon>
        <taxon>Phaeomoniella</taxon>
    </lineage>
</organism>
<dbReference type="AlphaFoldDB" id="A0A0G2EZA0"/>
<name>A0A0G2EZA0_PHACM</name>
<protein>
    <submittedName>
        <fullName evidence="4">Putative aryl-alcohol dehydrogenase</fullName>
    </submittedName>
</protein>
<evidence type="ECO:0000256" key="2">
    <source>
        <dbReference type="PIRSR" id="PIRSR000137-2"/>
    </source>
</evidence>
<proteinExistence type="inferred from homology"/>
<dbReference type="InterPro" id="IPR007867">
    <property type="entry name" value="GMC_OxRtase_C"/>
</dbReference>
<dbReference type="Proteomes" id="UP000053317">
    <property type="component" value="Unassembled WGS sequence"/>
</dbReference>
<dbReference type="GO" id="GO:0016614">
    <property type="term" value="F:oxidoreductase activity, acting on CH-OH group of donors"/>
    <property type="evidence" value="ECO:0007669"/>
    <property type="project" value="InterPro"/>
</dbReference>
<feature type="binding site" evidence="2">
    <location>
        <position position="247"/>
    </location>
    <ligand>
        <name>FAD</name>
        <dbReference type="ChEBI" id="CHEBI:57692"/>
    </ligand>
</feature>
<comment type="cofactor">
    <cofactor evidence="2">
        <name>FAD</name>
        <dbReference type="ChEBI" id="CHEBI:57692"/>
    </cofactor>
</comment>
<dbReference type="Gene3D" id="3.30.560.10">
    <property type="entry name" value="Glucose Oxidase, domain 3"/>
    <property type="match status" value="1"/>
</dbReference>
<comment type="similarity">
    <text evidence="1">Belongs to the GMC oxidoreductase family.</text>
</comment>
<sequence>MSASVEGLAGELYDFIIVGGGTSGLVVASRLTEDPNIRVLVLEAGANRLNDPRIVIPGLAASTYDDPDFDWCISSTPQSALDGRVLAHPSGRVLGGSTAINLGMVIFPSKAGFDAWEELGNPSWNWSTISPYLRKFHTFSPPSQEVQEELSINYIDSSLQGTDGPIQMSFGGDIGWYTPFNKAWPKAFKTLNYDITGDPISGESYGAFSNTGTVDPKTRGRSHAGSAYYNEKVAERPNLRVVTEVTVEKILLENKDDLTASGVVAITSKGAKHIISAKKEVILAAGALNSPKILELSGIGDSNLLKSFGIDTLVSNKYVGENLQEHGYVPFCYEVVDPMTSGDMLRVPEISGALMEAYKHGGAGPLGVCSIASSFMPITNFGMGELDSLLKKYIDDDEGTVYKDFPAKKAQYAVLKKLLHKPDEASGQYTMAPFQINPQHGPSPRGLYGMKEPGEYVSIVSVLNHPFSRGSAHASSPDPSKLPTVDTGLLAHPLDLELHARHTLWAEKLSQTEPIASLLKKDGRRLHLQGKEELDLETAKRLTKERIISHYHYSGTCAMMPKELGGVVDNKLRVYETRNLRIVDASIFPIIPRGNIQADVYAVAERAADIIKGDL</sequence>
<dbReference type="Pfam" id="PF05199">
    <property type="entry name" value="GMC_oxred_C"/>
    <property type="match status" value="1"/>
</dbReference>
<feature type="domain" description="Glucose-methanol-choline oxidoreductase N-terminal" evidence="3">
    <location>
        <begin position="286"/>
        <end position="300"/>
    </location>
</feature>
<dbReference type="InterPro" id="IPR036188">
    <property type="entry name" value="FAD/NAD-bd_sf"/>
</dbReference>
<evidence type="ECO:0000313" key="4">
    <source>
        <dbReference type="EMBL" id="KKY27449.1"/>
    </source>
</evidence>
<dbReference type="SUPFAM" id="SSF51905">
    <property type="entry name" value="FAD/NAD(P)-binding domain"/>
    <property type="match status" value="1"/>
</dbReference>
<evidence type="ECO:0000313" key="5">
    <source>
        <dbReference type="Proteomes" id="UP000053317"/>
    </source>
</evidence>
<evidence type="ECO:0000256" key="1">
    <source>
        <dbReference type="ARBA" id="ARBA00010790"/>
    </source>
</evidence>
<reference evidence="4 5" key="2">
    <citation type="submission" date="2015-05" db="EMBL/GenBank/DDBJ databases">
        <authorList>
            <person name="Morales-Cruz A."/>
            <person name="Amrine K.C."/>
            <person name="Cantu D."/>
        </authorList>
    </citation>
    <scope>NUCLEOTIDE SEQUENCE [LARGE SCALE GENOMIC DNA]</scope>
    <source>
        <strain evidence="4">UCRPC4</strain>
    </source>
</reference>
<comment type="caution">
    <text evidence="4">The sequence shown here is derived from an EMBL/GenBank/DDBJ whole genome shotgun (WGS) entry which is preliminary data.</text>
</comment>
<dbReference type="EMBL" id="LCWF01000024">
    <property type="protein sequence ID" value="KKY27449.1"/>
    <property type="molecule type" value="Genomic_DNA"/>
</dbReference>
<feature type="binding site" evidence="2">
    <location>
        <position position="93"/>
    </location>
    <ligand>
        <name>FAD</name>
        <dbReference type="ChEBI" id="CHEBI:57692"/>
    </ligand>
</feature>
<dbReference type="InterPro" id="IPR000172">
    <property type="entry name" value="GMC_OxRdtase_N"/>
</dbReference>
<dbReference type="Gene3D" id="3.50.50.60">
    <property type="entry name" value="FAD/NAD(P)-binding domain"/>
    <property type="match status" value="1"/>
</dbReference>
<dbReference type="PIRSF" id="PIRSF000137">
    <property type="entry name" value="Alcohol_oxidase"/>
    <property type="match status" value="1"/>
</dbReference>
<dbReference type="SUPFAM" id="SSF54373">
    <property type="entry name" value="FAD-linked reductases, C-terminal domain"/>
    <property type="match status" value="1"/>
</dbReference>
<feature type="binding site" evidence="2">
    <location>
        <begin position="22"/>
        <end position="23"/>
    </location>
    <ligand>
        <name>FAD</name>
        <dbReference type="ChEBI" id="CHEBI:57692"/>
    </ligand>
</feature>
<accession>A0A0G2EZA0</accession>
<reference evidence="4 5" key="1">
    <citation type="submission" date="2015-05" db="EMBL/GenBank/DDBJ databases">
        <title>Distinctive expansion of gene families associated with plant cell wall degradation and secondary metabolism in the genomes of grapevine trunk pathogens.</title>
        <authorList>
            <person name="Lawrence D.P."/>
            <person name="Travadon R."/>
            <person name="Rolshausen P.E."/>
            <person name="Baumgartner K."/>
        </authorList>
    </citation>
    <scope>NUCLEOTIDE SEQUENCE [LARGE SCALE GENOMIC DNA]</scope>
    <source>
        <strain evidence="4">UCRPC4</strain>
    </source>
</reference>
<keyword evidence="5" id="KW-1185">Reference proteome</keyword>
<gene>
    <name evidence="4" type="ORF">UCRPC4_g01044</name>
</gene>
<dbReference type="GO" id="GO:0050660">
    <property type="term" value="F:flavin adenine dinucleotide binding"/>
    <property type="evidence" value="ECO:0007669"/>
    <property type="project" value="InterPro"/>
</dbReference>
<dbReference type="Pfam" id="PF00732">
    <property type="entry name" value="GMC_oxred_N"/>
    <property type="match status" value="1"/>
</dbReference>
<keyword evidence="2" id="KW-0285">Flavoprotein</keyword>
<dbReference type="PANTHER" id="PTHR11552">
    <property type="entry name" value="GLUCOSE-METHANOL-CHOLINE GMC OXIDOREDUCTASE"/>
    <property type="match status" value="1"/>
</dbReference>
<dbReference type="OrthoDB" id="269227at2759"/>
<keyword evidence="2" id="KW-0274">FAD</keyword>